<reference evidence="3 4" key="1">
    <citation type="submission" date="2019-07" db="EMBL/GenBank/DDBJ databases">
        <title>R&amp;d 2014.</title>
        <authorList>
            <person name="Klenk H.-P."/>
        </authorList>
    </citation>
    <scope>NUCLEOTIDE SEQUENCE [LARGE SCALE GENOMIC DNA]</scope>
    <source>
        <strain evidence="3 4">DSM 45764</strain>
    </source>
</reference>
<evidence type="ECO:0000313" key="3">
    <source>
        <dbReference type="EMBL" id="TWH75003.1"/>
    </source>
</evidence>
<dbReference type="InterPro" id="IPR007899">
    <property type="entry name" value="CHAD_dom"/>
</dbReference>
<dbReference type="Pfam" id="PF01928">
    <property type="entry name" value="CYTH"/>
    <property type="match status" value="1"/>
</dbReference>
<proteinExistence type="predicted"/>
<name>A0A562IW22_9ACTN</name>
<dbReference type="PANTHER" id="PTHR39339:SF1">
    <property type="entry name" value="CHAD DOMAIN-CONTAINING PROTEIN"/>
    <property type="match status" value="1"/>
</dbReference>
<dbReference type="PANTHER" id="PTHR39339">
    <property type="entry name" value="SLR1444 PROTEIN"/>
    <property type="match status" value="1"/>
</dbReference>
<dbReference type="AlphaFoldDB" id="A0A562IW22"/>
<protein>
    <submittedName>
        <fullName evidence="3">CHAD domain-containing protein</fullName>
    </submittedName>
</protein>
<dbReference type="EMBL" id="VLKF01000001">
    <property type="protein sequence ID" value="TWH75003.1"/>
    <property type="molecule type" value="Genomic_DNA"/>
</dbReference>
<evidence type="ECO:0000259" key="1">
    <source>
        <dbReference type="PROSITE" id="PS51707"/>
    </source>
</evidence>
<feature type="domain" description="CHAD" evidence="2">
    <location>
        <begin position="235"/>
        <end position="516"/>
    </location>
</feature>
<comment type="caution">
    <text evidence="3">The sequence shown here is derived from an EMBL/GenBank/DDBJ whole genome shotgun (WGS) entry which is preliminary data.</text>
</comment>
<dbReference type="InterPro" id="IPR038186">
    <property type="entry name" value="CHAD_dom_sf"/>
</dbReference>
<dbReference type="Pfam" id="PF05235">
    <property type="entry name" value="CHAD"/>
    <property type="match status" value="1"/>
</dbReference>
<feature type="domain" description="CYTH" evidence="1">
    <location>
        <begin position="5"/>
        <end position="207"/>
    </location>
</feature>
<dbReference type="RefSeq" id="WP_153361955.1">
    <property type="nucleotide sequence ID" value="NZ_JABGDC010000181.1"/>
</dbReference>
<keyword evidence="4" id="KW-1185">Reference proteome</keyword>
<dbReference type="PROSITE" id="PS51707">
    <property type="entry name" value="CYTH"/>
    <property type="match status" value="1"/>
</dbReference>
<gene>
    <name evidence="3" type="ORF">JD78_03553</name>
</gene>
<dbReference type="CDD" id="cd07374">
    <property type="entry name" value="CYTH-like_Pase"/>
    <property type="match status" value="1"/>
</dbReference>
<evidence type="ECO:0000259" key="2">
    <source>
        <dbReference type="PROSITE" id="PS51708"/>
    </source>
</evidence>
<dbReference type="Gene3D" id="1.40.20.10">
    <property type="entry name" value="CHAD domain"/>
    <property type="match status" value="1"/>
</dbReference>
<dbReference type="Gene3D" id="2.40.320.10">
    <property type="entry name" value="Hypothetical Protein Pfu-838710-001"/>
    <property type="match status" value="1"/>
</dbReference>
<dbReference type="InterPro" id="IPR033469">
    <property type="entry name" value="CYTH-like_dom_sf"/>
</dbReference>
<dbReference type="Proteomes" id="UP000321490">
    <property type="component" value="Unassembled WGS sequence"/>
</dbReference>
<evidence type="ECO:0000313" key="4">
    <source>
        <dbReference type="Proteomes" id="UP000321490"/>
    </source>
</evidence>
<dbReference type="SUPFAM" id="SSF55154">
    <property type="entry name" value="CYTH-like phosphatases"/>
    <property type="match status" value="1"/>
</dbReference>
<dbReference type="PROSITE" id="PS51708">
    <property type="entry name" value="CHAD"/>
    <property type="match status" value="1"/>
</dbReference>
<sequence length="523" mass="56014">MAVEHLEIERKFDVEEAFVLPDLGGVPGVDAVAEPVTHDLEAAYHDTADLRLARARVTLRRRTGGTDAGWHVKLPAIAGARRELHSPLGRATKTPPKAVLEPVLGVVRRAPVGPVAVLRTRRVVTELRDAEGRVLAEVADDHVTGTALPAGPGDAAVVTTWREVEVELVDGDESVLAEVAAELVAAGARPASSPAKLSRVLADRLAAVGGPPDPAVPAAGGGKKAAKKAAKKARTLPVGEVLRSSLAQQVRDLQDADLMVRTGQPDGVHQVRVACRRLRSTLAAFRPVLDRTRTDPLRTELAAVGAALSPSRDAEVALAHLRELVAQQADELVLGPVAARLQQNAVQDEHDGDVRARKALAAPAYSQLRDDLDALVAEPPFTADATRPAAEVLREVLGRTTHRLRKAVDAAVDAEDDEALHDVRKAAKRLRYTAEAALPVLGAPVKDLISVLKGVQDVLGDRQDTFVTRPLCLQLGLQAHAAGENAWTWGRLHALEQARCEEAEREFWLRWPGLRPVMKAATK</sequence>
<dbReference type="OrthoDB" id="9777271at2"/>
<accession>A0A562IW22</accession>
<dbReference type="SMART" id="SM00880">
    <property type="entry name" value="CHAD"/>
    <property type="match status" value="1"/>
</dbReference>
<organism evidence="3 4">
    <name type="scientific">Modestobacter roseus</name>
    <dbReference type="NCBI Taxonomy" id="1181884"/>
    <lineage>
        <taxon>Bacteria</taxon>
        <taxon>Bacillati</taxon>
        <taxon>Actinomycetota</taxon>
        <taxon>Actinomycetes</taxon>
        <taxon>Geodermatophilales</taxon>
        <taxon>Geodermatophilaceae</taxon>
        <taxon>Modestobacter</taxon>
    </lineage>
</organism>
<dbReference type="InterPro" id="IPR023577">
    <property type="entry name" value="CYTH_domain"/>
</dbReference>
<dbReference type="SMART" id="SM01118">
    <property type="entry name" value="CYTH"/>
    <property type="match status" value="1"/>
</dbReference>